<protein>
    <recommendedName>
        <fullName evidence="4">Cyclin-domain-containing protein</fullName>
    </recommendedName>
</protein>
<feature type="compositionally biased region" description="Polar residues" evidence="1">
    <location>
        <begin position="433"/>
        <end position="458"/>
    </location>
</feature>
<feature type="compositionally biased region" description="Low complexity" evidence="1">
    <location>
        <begin position="333"/>
        <end position="344"/>
    </location>
</feature>
<feature type="compositionally biased region" description="Low complexity" evidence="1">
    <location>
        <begin position="11"/>
        <end position="81"/>
    </location>
</feature>
<feature type="compositionally biased region" description="Polar residues" evidence="1">
    <location>
        <begin position="464"/>
        <end position="481"/>
    </location>
</feature>
<feature type="compositionally biased region" description="Polar residues" evidence="1">
    <location>
        <begin position="82"/>
        <end position="97"/>
    </location>
</feature>
<feature type="compositionally biased region" description="Low complexity" evidence="1">
    <location>
        <begin position="401"/>
        <end position="415"/>
    </location>
</feature>
<feature type="region of interest" description="Disordered" evidence="1">
    <location>
        <begin position="464"/>
        <end position="483"/>
    </location>
</feature>
<feature type="compositionally biased region" description="Polar residues" evidence="1">
    <location>
        <begin position="386"/>
        <end position="400"/>
    </location>
</feature>
<sequence length="650" mass="68656">MLALAHPYDPASEVSHRAPSSSSVSRQRQSRKPSSAPSSSALASSSRQPSSSSVPFTAAASSSSSRPHSASQQQSQPLAAPTRQQQLATNNSPSQISPKVVTEPLPTTSGSVDIHSYPSADLLRLLASLLTQIAAANDKLDSSASSAALAESHSSPFAPPSPSVEHAPFWRTLFTASRSALSTSSSTLTFHARNIPTITLEAYLLRILKYCPTTNEVFLSLLVYFDRMSKLSADATGRTFVIDSYNIHRLVIAGVTVASKFFSDVFYTNSRYAKVGGLPLAELNQLELQFLLLNDFRLVIPKDEMQRYAEQLILFSTSSSPASSQTNGVVTPSSAASSSTTSIIRPPLAVQPQTPSTAAAPTPSLASSSTSLASSSGSSTVVPNGGTPTNSTTSLQTYPTSFSSSALESSETQSSRMHAMGAIDAYGGRIPGASTTSTPLKQPQGPYSSFPSTLHPSDNVTMQREYSTYSRGPSQNGSASHVNGMMMKTPRRASDASSVYSAYSEASSEADTETETETETDGGWTTDDEPTIKAPGGSVSSAASIASGDSACGDSVYGGSDGKRGSVSSFDDQDEDVRAATDSSGRRRNYSLSTGDESDDEREDGDASMECEDERIGGRVDVEMDVERTPDSERVWRRGGAGQGQVWRSR</sequence>
<feature type="region of interest" description="Disordered" evidence="1">
    <location>
        <begin position="489"/>
        <end position="650"/>
    </location>
</feature>
<feature type="compositionally biased region" description="Low complexity" evidence="1">
    <location>
        <begin position="354"/>
        <end position="380"/>
    </location>
</feature>
<dbReference type="EMBL" id="LATX01002104">
    <property type="protein sequence ID" value="KTB34225.1"/>
    <property type="molecule type" value="Genomic_DNA"/>
</dbReference>
<evidence type="ECO:0000256" key="1">
    <source>
        <dbReference type="SAM" id="MobiDB-lite"/>
    </source>
</evidence>
<dbReference type="GO" id="GO:0005634">
    <property type="term" value="C:nucleus"/>
    <property type="evidence" value="ECO:0007669"/>
    <property type="project" value="TreeGrafter"/>
</dbReference>
<feature type="region of interest" description="Disordered" evidence="1">
    <location>
        <begin position="430"/>
        <end position="458"/>
    </location>
</feature>
<evidence type="ECO:0000313" key="2">
    <source>
        <dbReference type="EMBL" id="KTB34225.1"/>
    </source>
</evidence>
<dbReference type="Pfam" id="PF08613">
    <property type="entry name" value="Cyclin"/>
    <property type="match status" value="1"/>
</dbReference>
<dbReference type="GO" id="GO:0000307">
    <property type="term" value="C:cyclin-dependent protein kinase holoenzyme complex"/>
    <property type="evidence" value="ECO:0007669"/>
    <property type="project" value="TreeGrafter"/>
</dbReference>
<feature type="compositionally biased region" description="Low complexity" evidence="1">
    <location>
        <begin position="495"/>
        <end position="507"/>
    </location>
</feature>
<gene>
    <name evidence="2" type="ORF">WG66_13176</name>
</gene>
<feature type="region of interest" description="Disordered" evidence="1">
    <location>
        <begin position="1"/>
        <end position="113"/>
    </location>
</feature>
<proteinExistence type="predicted"/>
<dbReference type="GO" id="GO:0019901">
    <property type="term" value="F:protein kinase binding"/>
    <property type="evidence" value="ECO:0007669"/>
    <property type="project" value="InterPro"/>
</dbReference>
<feature type="compositionally biased region" description="Basic and acidic residues" evidence="1">
    <location>
        <begin position="614"/>
        <end position="636"/>
    </location>
</feature>
<dbReference type="eggNOG" id="KOG1674">
    <property type="taxonomic scope" value="Eukaryota"/>
</dbReference>
<feature type="region of interest" description="Disordered" evidence="1">
    <location>
        <begin position="319"/>
        <end position="417"/>
    </location>
</feature>
<evidence type="ECO:0000313" key="3">
    <source>
        <dbReference type="Proteomes" id="UP000054988"/>
    </source>
</evidence>
<dbReference type="AlphaFoldDB" id="A0A0W0FD98"/>
<comment type="caution">
    <text evidence="2">The sequence shown here is derived from an EMBL/GenBank/DDBJ whole genome shotgun (WGS) entry which is preliminary data.</text>
</comment>
<feature type="compositionally biased region" description="Low complexity" evidence="1">
    <location>
        <begin position="536"/>
        <end position="555"/>
    </location>
</feature>
<dbReference type="PANTHER" id="PTHR15615">
    <property type="match status" value="1"/>
</dbReference>
<dbReference type="PANTHER" id="PTHR15615:SF94">
    <property type="entry name" value="PHO85 CYCLIN-6-RELATED"/>
    <property type="match status" value="1"/>
</dbReference>
<accession>A0A0W0FD98</accession>
<evidence type="ECO:0008006" key="4">
    <source>
        <dbReference type="Google" id="ProtNLM"/>
    </source>
</evidence>
<name>A0A0W0FD98_MONRR</name>
<dbReference type="CDD" id="cd20558">
    <property type="entry name" value="CYCLIN_ScPCL7-like"/>
    <property type="match status" value="1"/>
</dbReference>
<reference evidence="2 3" key="1">
    <citation type="submission" date="2015-12" db="EMBL/GenBank/DDBJ databases">
        <title>Draft genome sequence of Moniliophthora roreri, the causal agent of frosty pod rot of cacao.</title>
        <authorList>
            <person name="Aime M.C."/>
            <person name="Diaz-Valderrama J.R."/>
            <person name="Kijpornyongpan T."/>
            <person name="Phillips-Mora W."/>
        </authorList>
    </citation>
    <scope>NUCLEOTIDE SEQUENCE [LARGE SCALE GENOMIC DNA]</scope>
    <source>
        <strain evidence="2 3">MCA 2952</strain>
    </source>
</reference>
<dbReference type="Gene3D" id="1.10.472.10">
    <property type="entry name" value="Cyclin-like"/>
    <property type="match status" value="1"/>
</dbReference>
<dbReference type="Proteomes" id="UP000054988">
    <property type="component" value="Unassembled WGS sequence"/>
</dbReference>
<organism evidence="2 3">
    <name type="scientific">Moniliophthora roreri</name>
    <name type="common">Frosty pod rot fungus</name>
    <name type="synonym">Monilia roreri</name>
    <dbReference type="NCBI Taxonomy" id="221103"/>
    <lineage>
        <taxon>Eukaryota</taxon>
        <taxon>Fungi</taxon>
        <taxon>Dikarya</taxon>
        <taxon>Basidiomycota</taxon>
        <taxon>Agaricomycotina</taxon>
        <taxon>Agaricomycetes</taxon>
        <taxon>Agaricomycetidae</taxon>
        <taxon>Agaricales</taxon>
        <taxon>Marasmiineae</taxon>
        <taxon>Marasmiaceae</taxon>
        <taxon>Moniliophthora</taxon>
    </lineage>
</organism>
<feature type="compositionally biased region" description="Acidic residues" evidence="1">
    <location>
        <begin position="508"/>
        <end position="520"/>
    </location>
</feature>
<dbReference type="InterPro" id="IPR013922">
    <property type="entry name" value="Cyclin_PHO80-like"/>
</dbReference>
<feature type="compositionally biased region" description="Acidic residues" evidence="1">
    <location>
        <begin position="596"/>
        <end position="613"/>
    </location>
</feature>
<dbReference type="GO" id="GO:0016538">
    <property type="term" value="F:cyclin-dependent protein serine/threonine kinase regulator activity"/>
    <property type="evidence" value="ECO:0007669"/>
    <property type="project" value="TreeGrafter"/>
</dbReference>